<sequence length="90" mass="10495">MKQQLAQQFVNRVSERQAHKDRQQTQKTLMAQSGQINQPLEKTPNLDVTTKFESECGIFSTVYAQDELNAFEQRIMEHRAKFGENDEFSD</sequence>
<protein>
    <submittedName>
        <fullName evidence="2">Uncharacterized protein</fullName>
    </submittedName>
</protein>
<feature type="compositionally biased region" description="Polar residues" evidence="1">
    <location>
        <begin position="1"/>
        <end position="11"/>
    </location>
</feature>
<proteinExistence type="predicted"/>
<keyword evidence="3" id="KW-1185">Reference proteome</keyword>
<gene>
    <name evidence="2" type="ORF">HINF_LOCUS28797</name>
</gene>
<feature type="compositionally biased region" description="Basic and acidic residues" evidence="1">
    <location>
        <begin position="13"/>
        <end position="24"/>
    </location>
</feature>
<evidence type="ECO:0000313" key="3">
    <source>
        <dbReference type="Proteomes" id="UP001642409"/>
    </source>
</evidence>
<evidence type="ECO:0000256" key="1">
    <source>
        <dbReference type="SAM" id="MobiDB-lite"/>
    </source>
</evidence>
<evidence type="ECO:0000313" key="2">
    <source>
        <dbReference type="EMBL" id="CAL6022756.1"/>
    </source>
</evidence>
<accession>A0ABP1ISS8</accession>
<organism evidence="2 3">
    <name type="scientific">Hexamita inflata</name>
    <dbReference type="NCBI Taxonomy" id="28002"/>
    <lineage>
        <taxon>Eukaryota</taxon>
        <taxon>Metamonada</taxon>
        <taxon>Diplomonadida</taxon>
        <taxon>Hexamitidae</taxon>
        <taxon>Hexamitinae</taxon>
        <taxon>Hexamita</taxon>
    </lineage>
</organism>
<name>A0ABP1ISS8_9EUKA</name>
<dbReference type="EMBL" id="CAXDID020000092">
    <property type="protein sequence ID" value="CAL6022756.1"/>
    <property type="molecule type" value="Genomic_DNA"/>
</dbReference>
<comment type="caution">
    <text evidence="2">The sequence shown here is derived from an EMBL/GenBank/DDBJ whole genome shotgun (WGS) entry which is preliminary data.</text>
</comment>
<feature type="compositionally biased region" description="Polar residues" evidence="1">
    <location>
        <begin position="25"/>
        <end position="40"/>
    </location>
</feature>
<dbReference type="Proteomes" id="UP001642409">
    <property type="component" value="Unassembled WGS sequence"/>
</dbReference>
<feature type="region of interest" description="Disordered" evidence="1">
    <location>
        <begin position="1"/>
        <end position="45"/>
    </location>
</feature>
<reference evidence="2 3" key="1">
    <citation type="submission" date="2024-07" db="EMBL/GenBank/DDBJ databases">
        <authorList>
            <person name="Akdeniz Z."/>
        </authorList>
    </citation>
    <scope>NUCLEOTIDE SEQUENCE [LARGE SCALE GENOMIC DNA]</scope>
</reference>